<gene>
    <name evidence="1" type="ORF">GDO81_028238</name>
</gene>
<accession>A0AAV6ZDA6</accession>
<evidence type="ECO:0000313" key="1">
    <source>
        <dbReference type="EMBL" id="KAG8547482.1"/>
    </source>
</evidence>
<keyword evidence="2" id="KW-1185">Reference proteome</keyword>
<organism evidence="1 2">
    <name type="scientific">Engystomops pustulosus</name>
    <name type="common">Tungara frog</name>
    <name type="synonym">Physalaemus pustulosus</name>
    <dbReference type="NCBI Taxonomy" id="76066"/>
    <lineage>
        <taxon>Eukaryota</taxon>
        <taxon>Metazoa</taxon>
        <taxon>Chordata</taxon>
        <taxon>Craniata</taxon>
        <taxon>Vertebrata</taxon>
        <taxon>Euteleostomi</taxon>
        <taxon>Amphibia</taxon>
        <taxon>Batrachia</taxon>
        <taxon>Anura</taxon>
        <taxon>Neobatrachia</taxon>
        <taxon>Hyloidea</taxon>
        <taxon>Leptodactylidae</taxon>
        <taxon>Leiuperinae</taxon>
        <taxon>Engystomops</taxon>
    </lineage>
</organism>
<name>A0AAV6ZDA6_ENGPU</name>
<proteinExistence type="predicted"/>
<reference evidence="1" key="1">
    <citation type="thesis" date="2020" institute="ProQuest LLC" country="789 East Eisenhower Parkway, Ann Arbor, MI, USA">
        <title>Comparative Genomics and Chromosome Evolution.</title>
        <authorList>
            <person name="Mudd A.B."/>
        </authorList>
    </citation>
    <scope>NUCLEOTIDE SEQUENCE</scope>
    <source>
        <strain evidence="1">237g6f4</strain>
        <tissue evidence="1">Blood</tissue>
    </source>
</reference>
<protein>
    <submittedName>
        <fullName evidence="1">Uncharacterized protein</fullName>
    </submittedName>
</protein>
<comment type="caution">
    <text evidence="1">The sequence shown here is derived from an EMBL/GenBank/DDBJ whole genome shotgun (WGS) entry which is preliminary data.</text>
</comment>
<evidence type="ECO:0000313" key="2">
    <source>
        <dbReference type="Proteomes" id="UP000824782"/>
    </source>
</evidence>
<sequence length="59" mass="6393">MPDGGRGILDRPLIVDGGSLGDHNKGIRLTLEIIMGAITIHRDPFLNTQNLTKNTANQL</sequence>
<dbReference type="Proteomes" id="UP000824782">
    <property type="component" value="Unassembled WGS sequence"/>
</dbReference>
<dbReference type="AlphaFoldDB" id="A0AAV6ZDA6"/>
<dbReference type="EMBL" id="WNYA01000710">
    <property type="protein sequence ID" value="KAG8547482.1"/>
    <property type="molecule type" value="Genomic_DNA"/>
</dbReference>